<reference evidence="1 2" key="1">
    <citation type="submission" date="2015-12" db="EMBL/GenBank/DDBJ databases">
        <title>Genome sequence of Aneurinibacillus soli.</title>
        <authorList>
            <person name="Lee J.S."/>
            <person name="Lee K.C."/>
            <person name="Kim K.K."/>
            <person name="Lee B.W."/>
        </authorList>
    </citation>
    <scope>NUCLEOTIDE SEQUENCE [LARGE SCALE GENOMIC DNA]</scope>
    <source>
        <strain evidence="1 2">CB4</strain>
    </source>
</reference>
<sequence>MFPTRSPFNGKGGGGRGPLSIKKTPSHTFVQLLKSNEQLRVSTVK</sequence>
<dbReference type="KEGG" id="asoc:CB4_02553"/>
<dbReference type="AlphaFoldDB" id="A0A0U4WID0"/>
<accession>A0A0U4WID0</accession>
<keyword evidence="2" id="KW-1185">Reference proteome</keyword>
<organism evidence="1 2">
    <name type="scientific">Aneurinibacillus soli</name>
    <dbReference type="NCBI Taxonomy" id="1500254"/>
    <lineage>
        <taxon>Bacteria</taxon>
        <taxon>Bacillati</taxon>
        <taxon>Bacillota</taxon>
        <taxon>Bacilli</taxon>
        <taxon>Bacillales</taxon>
        <taxon>Paenibacillaceae</taxon>
        <taxon>Aneurinibacillus group</taxon>
        <taxon>Aneurinibacillus</taxon>
    </lineage>
</organism>
<evidence type="ECO:0000313" key="2">
    <source>
        <dbReference type="Proteomes" id="UP000217696"/>
    </source>
</evidence>
<proteinExistence type="predicted"/>
<dbReference type="Proteomes" id="UP000217696">
    <property type="component" value="Chromosome"/>
</dbReference>
<name>A0A0U4WID0_9BACL</name>
<evidence type="ECO:0000313" key="1">
    <source>
        <dbReference type="EMBL" id="BAU28379.1"/>
    </source>
</evidence>
<dbReference type="EMBL" id="AP017312">
    <property type="protein sequence ID" value="BAU28379.1"/>
    <property type="molecule type" value="Genomic_DNA"/>
</dbReference>
<protein>
    <submittedName>
        <fullName evidence="1">Uncharacterized protein</fullName>
    </submittedName>
</protein>
<gene>
    <name evidence="1" type="ORF">CB4_02553</name>
</gene>